<protein>
    <recommendedName>
        <fullName evidence="2">Alcohol dehydrogenase-like C-terminal domain-containing protein</fullName>
    </recommendedName>
</protein>
<dbReference type="Gene3D" id="3.90.180.10">
    <property type="entry name" value="Medium-chain alcohol dehydrogenases, catalytic domain"/>
    <property type="match status" value="1"/>
</dbReference>
<evidence type="ECO:0000313" key="1">
    <source>
        <dbReference type="EMBL" id="SVE61784.1"/>
    </source>
</evidence>
<accession>A0A383EYX5</accession>
<evidence type="ECO:0008006" key="2">
    <source>
        <dbReference type="Google" id="ProtNLM"/>
    </source>
</evidence>
<dbReference type="EMBL" id="UINC01229881">
    <property type="protein sequence ID" value="SVE61784.1"/>
    <property type="molecule type" value="Genomic_DNA"/>
</dbReference>
<gene>
    <name evidence="1" type="ORF">METZ01_LOCUS514638</name>
</gene>
<proteinExistence type="predicted"/>
<feature type="non-terminal residue" evidence="1">
    <location>
        <position position="1"/>
    </location>
</feature>
<organism evidence="1">
    <name type="scientific">marine metagenome</name>
    <dbReference type="NCBI Taxonomy" id="408172"/>
    <lineage>
        <taxon>unclassified sequences</taxon>
        <taxon>metagenomes</taxon>
        <taxon>ecological metagenomes</taxon>
    </lineage>
</organism>
<sequence>AGAGEQAGFELDRLFKEERRLVASYSGGVKEQDAAWELMLSGALDPAALVSARVGLEDFSRALELVRDRRALKVLIEP</sequence>
<dbReference type="Gene3D" id="3.40.50.720">
    <property type="entry name" value="NAD(P)-binding Rossmann-like Domain"/>
    <property type="match status" value="1"/>
</dbReference>
<name>A0A383EYX5_9ZZZZ</name>
<reference evidence="1" key="1">
    <citation type="submission" date="2018-05" db="EMBL/GenBank/DDBJ databases">
        <authorList>
            <person name="Lanie J.A."/>
            <person name="Ng W.-L."/>
            <person name="Kazmierczak K.M."/>
            <person name="Andrzejewski T.M."/>
            <person name="Davidsen T.M."/>
            <person name="Wayne K.J."/>
            <person name="Tettelin H."/>
            <person name="Glass J.I."/>
            <person name="Rusch D."/>
            <person name="Podicherti R."/>
            <person name="Tsui H.-C.T."/>
            <person name="Winkler M.E."/>
        </authorList>
    </citation>
    <scope>NUCLEOTIDE SEQUENCE</scope>
</reference>
<dbReference type="AlphaFoldDB" id="A0A383EYX5"/>